<feature type="domain" description="Uracil-DNA glycosylase-like" evidence="1">
    <location>
        <begin position="8"/>
        <end position="167"/>
    </location>
</feature>
<sequence>MPVVRSFPPIEGPRARVLLLGSMPGVRSLAAGEYYAHPRNAFWPIMGALFGADPKRSYAQRCAVLRRAGVAVWDVLQECQRDGSLDAAITRGSEQANNLAALFDRQPTLTTVGFNGGKAEEAFHRTVLSTLPVETVERLTLVRLPSTSPAHASLSYDEKLAVWRAALGGK</sequence>
<dbReference type="InterPro" id="IPR036895">
    <property type="entry name" value="Uracil-DNA_glycosylase-like_sf"/>
</dbReference>
<evidence type="ECO:0000313" key="2">
    <source>
        <dbReference type="EMBL" id="TWT46515.1"/>
    </source>
</evidence>
<dbReference type="SMART" id="SM00986">
    <property type="entry name" value="UDG"/>
    <property type="match status" value="1"/>
</dbReference>
<dbReference type="InterPro" id="IPR026353">
    <property type="entry name" value="Hypoxan-DNA_Glyclase"/>
</dbReference>
<dbReference type="InterPro" id="IPR005122">
    <property type="entry name" value="Uracil-DNA_glycosylase-like"/>
</dbReference>
<dbReference type="CDD" id="cd10032">
    <property type="entry name" value="UDG-F6_HDG"/>
    <property type="match status" value="1"/>
</dbReference>
<dbReference type="NCBIfam" id="TIGR04274">
    <property type="entry name" value="hypoxanDNAglyco"/>
    <property type="match status" value="1"/>
</dbReference>
<reference evidence="2 3" key="1">
    <citation type="submission" date="2019-02" db="EMBL/GenBank/DDBJ databases">
        <title>Deep-cultivation of Planctomycetes and their phenomic and genomic characterization uncovers novel biology.</title>
        <authorList>
            <person name="Wiegand S."/>
            <person name="Jogler M."/>
            <person name="Boedeker C."/>
            <person name="Pinto D."/>
            <person name="Vollmers J."/>
            <person name="Rivas-Marin E."/>
            <person name="Kohn T."/>
            <person name="Peeters S.H."/>
            <person name="Heuer A."/>
            <person name="Rast P."/>
            <person name="Oberbeckmann S."/>
            <person name="Bunk B."/>
            <person name="Jeske O."/>
            <person name="Meyerdierks A."/>
            <person name="Storesund J.E."/>
            <person name="Kallscheuer N."/>
            <person name="Luecker S."/>
            <person name="Lage O.M."/>
            <person name="Pohl T."/>
            <person name="Merkel B.J."/>
            <person name="Hornburger P."/>
            <person name="Mueller R.-W."/>
            <person name="Bruemmer F."/>
            <person name="Labrenz M."/>
            <person name="Spormann A.M."/>
            <person name="Op Den Camp H."/>
            <person name="Overmann J."/>
            <person name="Amann R."/>
            <person name="Jetten M.S.M."/>
            <person name="Mascher T."/>
            <person name="Medema M.H."/>
            <person name="Devos D.P."/>
            <person name="Kaster A.-K."/>
            <person name="Ovreas L."/>
            <person name="Rohde M."/>
            <person name="Galperin M.Y."/>
            <person name="Jogler C."/>
        </authorList>
    </citation>
    <scope>NUCLEOTIDE SEQUENCE [LARGE SCALE GENOMIC DNA]</scope>
    <source>
        <strain evidence="2 3">Pla111</strain>
    </source>
</reference>
<protein>
    <submittedName>
        <fullName evidence="2">Uracil DNA glycosylase superfamily protein</fullName>
    </submittedName>
</protein>
<dbReference type="SUPFAM" id="SSF52141">
    <property type="entry name" value="Uracil-DNA glycosylase-like"/>
    <property type="match status" value="1"/>
</dbReference>
<evidence type="ECO:0000313" key="3">
    <source>
        <dbReference type="Proteomes" id="UP000318995"/>
    </source>
</evidence>
<proteinExistence type="predicted"/>
<name>A0A5C5W8K4_9BACT</name>
<dbReference type="Proteomes" id="UP000318995">
    <property type="component" value="Unassembled WGS sequence"/>
</dbReference>
<dbReference type="OrthoDB" id="9796171at2"/>
<dbReference type="AlphaFoldDB" id="A0A5C5W8K4"/>
<dbReference type="Pfam" id="PF03167">
    <property type="entry name" value="UDG"/>
    <property type="match status" value="1"/>
</dbReference>
<dbReference type="Gene3D" id="3.40.470.10">
    <property type="entry name" value="Uracil-DNA glycosylase-like domain"/>
    <property type="match status" value="1"/>
</dbReference>
<dbReference type="EMBL" id="SJPH01000003">
    <property type="protein sequence ID" value="TWT46515.1"/>
    <property type="molecule type" value="Genomic_DNA"/>
</dbReference>
<dbReference type="SMART" id="SM00987">
    <property type="entry name" value="UreE_C"/>
    <property type="match status" value="1"/>
</dbReference>
<comment type="caution">
    <text evidence="2">The sequence shown here is derived from an EMBL/GenBank/DDBJ whole genome shotgun (WGS) entry which is preliminary data.</text>
</comment>
<gene>
    <name evidence="2" type="ORF">Pla111_16110</name>
</gene>
<accession>A0A5C5W8K4</accession>
<evidence type="ECO:0000259" key="1">
    <source>
        <dbReference type="SMART" id="SM00986"/>
    </source>
</evidence>
<keyword evidence="3" id="KW-1185">Reference proteome</keyword>
<dbReference type="RefSeq" id="WP_146573096.1">
    <property type="nucleotide sequence ID" value="NZ_SJPH01000003.1"/>
</dbReference>
<organism evidence="2 3">
    <name type="scientific">Botrimarina hoheduenensis</name>
    <dbReference type="NCBI Taxonomy" id="2528000"/>
    <lineage>
        <taxon>Bacteria</taxon>
        <taxon>Pseudomonadati</taxon>
        <taxon>Planctomycetota</taxon>
        <taxon>Planctomycetia</taxon>
        <taxon>Pirellulales</taxon>
        <taxon>Lacipirellulaceae</taxon>
        <taxon>Botrimarina</taxon>
    </lineage>
</organism>